<keyword evidence="1" id="KW-0732">Signal</keyword>
<dbReference type="Gene3D" id="3.40.50.1820">
    <property type="entry name" value="alpha/beta hydrolase"/>
    <property type="match status" value="1"/>
</dbReference>
<feature type="chain" id="PRO_5020639426" evidence="1">
    <location>
        <begin position="26"/>
        <end position="326"/>
    </location>
</feature>
<dbReference type="GO" id="GO:0004301">
    <property type="term" value="F:epoxide hydrolase activity"/>
    <property type="evidence" value="ECO:0007669"/>
    <property type="project" value="TreeGrafter"/>
</dbReference>
<keyword evidence="3" id="KW-0378">Hydrolase</keyword>
<evidence type="ECO:0000256" key="1">
    <source>
        <dbReference type="SAM" id="SignalP"/>
    </source>
</evidence>
<dbReference type="RefSeq" id="WP_131608815.1">
    <property type="nucleotide sequence ID" value="NZ_SJSM01000005.1"/>
</dbReference>
<feature type="domain" description="AB hydrolase-1" evidence="2">
    <location>
        <begin position="64"/>
        <end position="305"/>
    </location>
</feature>
<dbReference type="AlphaFoldDB" id="A0A4R0N8N2"/>
<dbReference type="Proteomes" id="UP000291117">
    <property type="component" value="Unassembled WGS sequence"/>
</dbReference>
<dbReference type="InterPro" id="IPR000073">
    <property type="entry name" value="AB_hydrolase_1"/>
</dbReference>
<organism evidence="3 4">
    <name type="scientific">Pedobacter hiemivivus</name>
    <dbReference type="NCBI Taxonomy" id="2530454"/>
    <lineage>
        <taxon>Bacteria</taxon>
        <taxon>Pseudomonadati</taxon>
        <taxon>Bacteroidota</taxon>
        <taxon>Sphingobacteriia</taxon>
        <taxon>Sphingobacteriales</taxon>
        <taxon>Sphingobacteriaceae</taxon>
        <taxon>Pedobacter</taxon>
    </lineage>
</organism>
<comment type="caution">
    <text evidence="3">The sequence shown here is derived from an EMBL/GenBank/DDBJ whole genome shotgun (WGS) entry which is preliminary data.</text>
</comment>
<proteinExistence type="predicted"/>
<name>A0A4R0N8N2_9SPHI</name>
<evidence type="ECO:0000313" key="3">
    <source>
        <dbReference type="EMBL" id="TCC96518.1"/>
    </source>
</evidence>
<accession>A0A4R0N8N2</accession>
<reference evidence="3 4" key="1">
    <citation type="submission" date="2019-02" db="EMBL/GenBank/DDBJ databases">
        <title>Pedobacter sp. RP-3-8 sp. nov., isolated from Arctic soil.</title>
        <authorList>
            <person name="Dahal R.H."/>
        </authorList>
    </citation>
    <scope>NUCLEOTIDE SEQUENCE [LARGE SCALE GENOMIC DNA]</scope>
    <source>
        <strain evidence="3 4">RP-3-8</strain>
    </source>
</reference>
<dbReference type="PANTHER" id="PTHR42977">
    <property type="entry name" value="HYDROLASE-RELATED"/>
    <property type="match status" value="1"/>
</dbReference>
<protein>
    <submittedName>
        <fullName evidence="3">Alpha/beta hydrolase</fullName>
    </submittedName>
</protein>
<dbReference type="EMBL" id="SJSM01000005">
    <property type="protein sequence ID" value="TCC96518.1"/>
    <property type="molecule type" value="Genomic_DNA"/>
</dbReference>
<dbReference type="InterPro" id="IPR029058">
    <property type="entry name" value="AB_hydrolase_fold"/>
</dbReference>
<evidence type="ECO:0000259" key="2">
    <source>
        <dbReference type="Pfam" id="PF00561"/>
    </source>
</evidence>
<feature type="signal peptide" evidence="1">
    <location>
        <begin position="1"/>
        <end position="25"/>
    </location>
</feature>
<gene>
    <name evidence="3" type="ORF">EZ444_11090</name>
</gene>
<dbReference type="InterPro" id="IPR051340">
    <property type="entry name" value="Haloalkane_dehalogenase"/>
</dbReference>
<dbReference type="PRINTS" id="PR00111">
    <property type="entry name" value="ABHYDROLASE"/>
</dbReference>
<dbReference type="PANTHER" id="PTHR42977:SF1">
    <property type="entry name" value="BLR6576 PROTEIN"/>
    <property type="match status" value="1"/>
</dbReference>
<evidence type="ECO:0000313" key="4">
    <source>
        <dbReference type="Proteomes" id="UP000291117"/>
    </source>
</evidence>
<dbReference type="OrthoDB" id="9799612at2"/>
<keyword evidence="4" id="KW-1185">Reference proteome</keyword>
<dbReference type="Pfam" id="PF00561">
    <property type="entry name" value="Abhydrolase_1"/>
    <property type="match status" value="1"/>
</dbReference>
<dbReference type="SUPFAM" id="SSF53474">
    <property type="entry name" value="alpha/beta-Hydrolases"/>
    <property type="match status" value="1"/>
</dbReference>
<sequence>MRKLIYIALLYTALMPATSKNQAMAQTRTENLLEKQNNHSIFYKTIEVDGRVIFYREAGQLDKPTILFLHGFPSSSRMWQPLLEKLSADYHVIAPDYIGFGHSSQPAADRFVYTFDNLAEYIGKFIIQLSLEKFVLVQQDYGGPIGMRIAEKYPEKVKAIIVQNAVSHKEGLSPLWETRKAFWADKEKYYDAVKKNFISLEATKQRHIGSTPTPEKINPDTYVDEYLFLNKPGMADIQLSLFYDYQSNVKSYPKWQKWLKTNQPKMLVIWGKYDPSFTVAGAWKYKDDVPKAEVHIVDGGHFALDKAEPEILRLMQQFLKSVVNEK</sequence>